<comment type="caution">
    <text evidence="3">The sequence shown here is derived from an EMBL/GenBank/DDBJ whole genome shotgun (WGS) entry which is preliminary data.</text>
</comment>
<organism evidence="3 4">
    <name type="scientific">Kitasatospora arboriphila</name>
    <dbReference type="NCBI Taxonomy" id="258052"/>
    <lineage>
        <taxon>Bacteria</taxon>
        <taxon>Bacillati</taxon>
        <taxon>Actinomycetota</taxon>
        <taxon>Actinomycetes</taxon>
        <taxon>Kitasatosporales</taxon>
        <taxon>Streptomycetaceae</taxon>
        <taxon>Kitasatospora</taxon>
    </lineage>
</organism>
<feature type="region of interest" description="Disordered" evidence="1">
    <location>
        <begin position="358"/>
        <end position="386"/>
    </location>
</feature>
<sequence>MTAATPAGRPEIHRAPADLDGEPADGWRRLVAADPHGSWFATPEWVLSWWETLGADGPAADRAEVAVWRGPEGGVEAVLPLLRTRLRLHPRLPFTARCLTLLGSGPGAADHCGPAVAAHRREDVRDWLATHARRTTLWLPDLDPQAAAALPAAARPVARSACPRADLTGGHDALGSRQFRSTVRRYRRKLEAAGVAFRWVPPQEARPEHLDAVLDLHRLRRAALGRPTTFDARRRPLHLRLLERSAATTAPGGDGPAFCLAEHDGRTVGALYGFRWNGSFAYYQIGWDVGWAPLRLGTVLISEAVRACAEQGLHTFDFLRGTEPYKYRFGAVDRQDTTLLLPHGPTGALLALKHRLKDRGGRPAGPAGNAESVPRSRAAGSPDRPG</sequence>
<proteinExistence type="predicted"/>
<dbReference type="Pfam" id="PF13480">
    <property type="entry name" value="Acetyltransf_6"/>
    <property type="match status" value="1"/>
</dbReference>
<dbReference type="InterPro" id="IPR038740">
    <property type="entry name" value="BioF2-like_GNAT_dom"/>
</dbReference>
<evidence type="ECO:0000256" key="1">
    <source>
        <dbReference type="SAM" id="MobiDB-lite"/>
    </source>
</evidence>
<keyword evidence="4" id="KW-1185">Reference proteome</keyword>
<reference evidence="4" key="1">
    <citation type="journal article" date="2019" name="Int. J. Syst. Evol. Microbiol.">
        <title>The Global Catalogue of Microorganisms (GCM) 10K type strain sequencing project: providing services to taxonomists for standard genome sequencing and annotation.</title>
        <authorList>
            <consortium name="The Broad Institute Genomics Platform"/>
            <consortium name="The Broad Institute Genome Sequencing Center for Infectious Disease"/>
            <person name="Wu L."/>
            <person name="Ma J."/>
        </authorList>
    </citation>
    <scope>NUCLEOTIDE SEQUENCE [LARGE SCALE GENOMIC DNA]</scope>
    <source>
        <strain evidence="4">JCM 13002</strain>
    </source>
</reference>
<dbReference type="Proteomes" id="UP001499987">
    <property type="component" value="Unassembled WGS sequence"/>
</dbReference>
<dbReference type="RefSeq" id="WP_344626665.1">
    <property type="nucleotide sequence ID" value="NZ_BAAALD010000074.1"/>
</dbReference>
<feature type="region of interest" description="Disordered" evidence="1">
    <location>
        <begin position="1"/>
        <end position="20"/>
    </location>
</feature>
<accession>A0ABP4EIN3</accession>
<dbReference type="InterPro" id="IPR016181">
    <property type="entry name" value="Acyl_CoA_acyltransferase"/>
</dbReference>
<gene>
    <name evidence="3" type="ORF">GCM10009663_58090</name>
</gene>
<evidence type="ECO:0000259" key="2">
    <source>
        <dbReference type="Pfam" id="PF13480"/>
    </source>
</evidence>
<feature type="domain" description="BioF2-like acetyltransferase" evidence="2">
    <location>
        <begin position="177"/>
        <end position="326"/>
    </location>
</feature>
<protein>
    <submittedName>
        <fullName evidence="3">GNAT family N-acetyltransferase</fullName>
    </submittedName>
</protein>
<dbReference type="EMBL" id="BAAALD010000074">
    <property type="protein sequence ID" value="GAA1108723.1"/>
    <property type="molecule type" value="Genomic_DNA"/>
</dbReference>
<dbReference type="Gene3D" id="3.40.630.30">
    <property type="match status" value="1"/>
</dbReference>
<dbReference type="SUPFAM" id="SSF55729">
    <property type="entry name" value="Acyl-CoA N-acyltransferases (Nat)"/>
    <property type="match status" value="1"/>
</dbReference>
<name>A0ABP4EIN3_9ACTN</name>
<evidence type="ECO:0000313" key="3">
    <source>
        <dbReference type="EMBL" id="GAA1108723.1"/>
    </source>
</evidence>
<evidence type="ECO:0000313" key="4">
    <source>
        <dbReference type="Proteomes" id="UP001499987"/>
    </source>
</evidence>